<feature type="chain" id="PRO_5010339063" description="Superoxide dismutase" evidence="10">
    <location>
        <begin position="23"/>
        <end position="204"/>
    </location>
</feature>
<evidence type="ECO:0000256" key="8">
    <source>
        <dbReference type="PIRSR" id="PIRSR000349-1"/>
    </source>
</evidence>
<comment type="catalytic activity">
    <reaction evidence="7 9">
        <text>2 superoxide + 2 H(+) = H2O2 + O2</text>
        <dbReference type="Rhea" id="RHEA:20696"/>
        <dbReference type="ChEBI" id="CHEBI:15378"/>
        <dbReference type="ChEBI" id="CHEBI:15379"/>
        <dbReference type="ChEBI" id="CHEBI:16240"/>
        <dbReference type="ChEBI" id="CHEBI:18421"/>
        <dbReference type="EC" id="1.15.1.1"/>
    </reaction>
</comment>
<feature type="domain" description="Manganese/iron superoxide dismutase N-terminal" evidence="11">
    <location>
        <begin position="34"/>
        <end position="128"/>
    </location>
</feature>
<dbReference type="OrthoDB" id="239262at2759"/>
<dbReference type="Gene3D" id="3.55.40.20">
    <property type="entry name" value="Iron/manganese superoxide dismutase, C-terminal domain"/>
    <property type="match status" value="1"/>
</dbReference>
<dbReference type="EC" id="1.15.1.1" evidence="3 9"/>
<reference evidence="14" key="1">
    <citation type="submission" date="2025-08" db="UniProtKB">
        <authorList>
            <consortium name="RefSeq"/>
        </authorList>
    </citation>
    <scope>IDENTIFICATION</scope>
    <source>
        <tissue evidence="14">Gonads</tissue>
    </source>
</reference>
<evidence type="ECO:0000259" key="12">
    <source>
        <dbReference type="Pfam" id="PF02777"/>
    </source>
</evidence>
<gene>
    <name evidence="14" type="primary">LOC106180561</name>
</gene>
<comment type="similarity">
    <text evidence="2 9">Belongs to the iron/manganese superoxide dismutase family.</text>
</comment>
<evidence type="ECO:0000313" key="13">
    <source>
        <dbReference type="Proteomes" id="UP000085678"/>
    </source>
</evidence>
<name>A0A1S3KC05_LINAN</name>
<accession>A0A1S3KC05</accession>
<dbReference type="InParanoid" id="A0A1S3KC05"/>
<evidence type="ECO:0000256" key="4">
    <source>
        <dbReference type="ARBA" id="ARBA00022723"/>
    </source>
</evidence>
<dbReference type="PRINTS" id="PR01703">
    <property type="entry name" value="MNSODISMTASE"/>
</dbReference>
<dbReference type="InterPro" id="IPR036324">
    <property type="entry name" value="Mn/Fe_SOD_N_sf"/>
</dbReference>
<dbReference type="InterPro" id="IPR001189">
    <property type="entry name" value="Mn/Fe_SOD"/>
</dbReference>
<keyword evidence="5 9" id="KW-0560">Oxidoreductase</keyword>
<keyword evidence="6" id="KW-0464">Manganese</keyword>
<comment type="function">
    <text evidence="9">Destroys radicals which are normally produced within the cells and which are toxic to biological systems.</text>
</comment>
<dbReference type="InterPro" id="IPR036314">
    <property type="entry name" value="SOD_C_sf"/>
</dbReference>
<evidence type="ECO:0000256" key="10">
    <source>
        <dbReference type="SAM" id="SignalP"/>
    </source>
</evidence>
<dbReference type="KEGG" id="lak:106180561"/>
<dbReference type="PANTHER" id="PTHR43595">
    <property type="entry name" value="37S RIBOSOMAL PROTEIN S26, MITOCHONDRIAL"/>
    <property type="match status" value="1"/>
</dbReference>
<dbReference type="Gene3D" id="1.10.287.990">
    <property type="entry name" value="Fe,Mn superoxide dismutase (SOD) domain"/>
    <property type="match status" value="1"/>
</dbReference>
<feature type="domain" description="Manganese/iron superoxide dismutase C-terminal" evidence="12">
    <location>
        <begin position="138"/>
        <end position="204"/>
    </location>
</feature>
<dbReference type="SUPFAM" id="SSF54719">
    <property type="entry name" value="Fe,Mn superoxide dismutase (SOD), C-terminal domain"/>
    <property type="match status" value="1"/>
</dbReference>
<dbReference type="GO" id="GO:0004784">
    <property type="term" value="F:superoxide dismutase activity"/>
    <property type="evidence" value="ECO:0007669"/>
    <property type="project" value="UniProtKB-EC"/>
</dbReference>
<feature type="signal peptide" evidence="10">
    <location>
        <begin position="1"/>
        <end position="22"/>
    </location>
</feature>
<proteinExistence type="inferred from homology"/>
<feature type="binding site" evidence="8">
    <location>
        <position position="59"/>
    </location>
    <ligand>
        <name>Mn(2+)</name>
        <dbReference type="ChEBI" id="CHEBI:29035"/>
    </ligand>
</feature>
<comment type="function">
    <text evidence="1">Destroys superoxide anion radicals which are normally produced within the cells and which are toxic to biological systems.</text>
</comment>
<dbReference type="InterPro" id="IPR019831">
    <property type="entry name" value="Mn/Fe_SOD_N"/>
</dbReference>
<dbReference type="Pfam" id="PF00081">
    <property type="entry name" value="Sod_Fe_N"/>
    <property type="match status" value="1"/>
</dbReference>
<feature type="binding site" evidence="8">
    <location>
        <position position="120"/>
    </location>
    <ligand>
        <name>Mn(2+)</name>
        <dbReference type="ChEBI" id="CHEBI:29035"/>
    </ligand>
</feature>
<evidence type="ECO:0000256" key="9">
    <source>
        <dbReference type="RuleBase" id="RU000414"/>
    </source>
</evidence>
<evidence type="ECO:0000256" key="3">
    <source>
        <dbReference type="ARBA" id="ARBA00012682"/>
    </source>
</evidence>
<evidence type="ECO:0000256" key="2">
    <source>
        <dbReference type="ARBA" id="ARBA00008714"/>
    </source>
</evidence>
<organism evidence="13 14">
    <name type="scientific">Lingula anatina</name>
    <name type="common">Brachiopod</name>
    <name type="synonym">Lingula unguis</name>
    <dbReference type="NCBI Taxonomy" id="7574"/>
    <lineage>
        <taxon>Eukaryota</taxon>
        <taxon>Metazoa</taxon>
        <taxon>Spiralia</taxon>
        <taxon>Lophotrochozoa</taxon>
        <taxon>Brachiopoda</taxon>
        <taxon>Linguliformea</taxon>
        <taxon>Lingulata</taxon>
        <taxon>Lingulida</taxon>
        <taxon>Linguloidea</taxon>
        <taxon>Lingulidae</taxon>
        <taxon>Lingula</taxon>
    </lineage>
</organism>
<dbReference type="Pfam" id="PF02777">
    <property type="entry name" value="Sod_Fe_C"/>
    <property type="match status" value="1"/>
</dbReference>
<dbReference type="PIRSF" id="PIRSF000349">
    <property type="entry name" value="SODismutase"/>
    <property type="match status" value="1"/>
</dbReference>
<keyword evidence="13" id="KW-1185">Reference proteome</keyword>
<evidence type="ECO:0000313" key="14">
    <source>
        <dbReference type="RefSeq" id="XP_013420027.1"/>
    </source>
</evidence>
<keyword evidence="4 8" id="KW-0479">Metal-binding</keyword>
<keyword evidence="10" id="KW-0732">Signal</keyword>
<sequence length="204" mass="22875">MEIAKVLCLLTMAVSSLRFVASWPYDDSGFSKDTYLLPALPYGYGALEPHMDEATVKVHHQGHHAAYTAKMNAALKQWRSEAAGDKFANSSILNILQKLSHVPEKYRMTLRNNGGGYFNHAIYWACMSPKGARISPGLEKDIKDNFGTYENFKEQFTAKSLSLFGSGYVWLSRDQDGKLIISTTANQDSPVTERLHPILVIDIW</sequence>
<dbReference type="RefSeq" id="XP_013420027.1">
    <property type="nucleotide sequence ID" value="XM_013564573.2"/>
</dbReference>
<dbReference type="SUPFAM" id="SSF46609">
    <property type="entry name" value="Fe,Mn superoxide dismutase (SOD), N-terminal domain"/>
    <property type="match status" value="1"/>
</dbReference>
<protein>
    <recommendedName>
        <fullName evidence="3 9">Superoxide dismutase</fullName>
        <ecNumber evidence="3 9">1.15.1.1</ecNumber>
    </recommendedName>
</protein>
<dbReference type="STRING" id="7574.A0A1S3KC05"/>
<feature type="binding site" evidence="8">
    <location>
        <position position="202"/>
    </location>
    <ligand>
        <name>Mn(2+)</name>
        <dbReference type="ChEBI" id="CHEBI:29035"/>
    </ligand>
</feature>
<evidence type="ECO:0000256" key="1">
    <source>
        <dbReference type="ARBA" id="ARBA00002170"/>
    </source>
</evidence>
<evidence type="ECO:0000256" key="6">
    <source>
        <dbReference type="ARBA" id="ARBA00023211"/>
    </source>
</evidence>
<dbReference type="AlphaFoldDB" id="A0A1S3KC05"/>
<dbReference type="InterPro" id="IPR019832">
    <property type="entry name" value="Mn/Fe_SOD_C"/>
</dbReference>
<dbReference type="GO" id="GO:0046872">
    <property type="term" value="F:metal ion binding"/>
    <property type="evidence" value="ECO:0007669"/>
    <property type="project" value="UniProtKB-KW"/>
</dbReference>
<dbReference type="GO" id="GO:0005737">
    <property type="term" value="C:cytoplasm"/>
    <property type="evidence" value="ECO:0007669"/>
    <property type="project" value="TreeGrafter"/>
</dbReference>
<dbReference type="Proteomes" id="UP000085678">
    <property type="component" value="Unplaced"/>
</dbReference>
<evidence type="ECO:0000256" key="5">
    <source>
        <dbReference type="ARBA" id="ARBA00023002"/>
    </source>
</evidence>
<dbReference type="PANTHER" id="PTHR43595:SF2">
    <property type="entry name" value="SMALL RIBOSOMAL SUBUNIT PROTEIN MS42"/>
    <property type="match status" value="1"/>
</dbReference>
<evidence type="ECO:0000259" key="11">
    <source>
        <dbReference type="Pfam" id="PF00081"/>
    </source>
</evidence>
<dbReference type="GeneID" id="106180561"/>
<evidence type="ECO:0000256" key="7">
    <source>
        <dbReference type="ARBA" id="ARBA00049204"/>
    </source>
</evidence>